<comment type="caution">
    <text evidence="3">The sequence shown here is derived from an EMBL/GenBank/DDBJ whole genome shotgun (WGS) entry which is preliminary data.</text>
</comment>
<dbReference type="PANTHER" id="PTHR30203:SF25">
    <property type="entry name" value="OUTER MEMBRANE PROTEIN-RELATED"/>
    <property type="match status" value="1"/>
</dbReference>
<dbReference type="Gene3D" id="2.20.200.10">
    <property type="entry name" value="Outer membrane efflux proteins (OEP)"/>
    <property type="match status" value="1"/>
</dbReference>
<accession>A0A2T9JM97</accession>
<dbReference type="AlphaFoldDB" id="A0A2T9JM97"/>
<evidence type="ECO:0000313" key="3">
    <source>
        <dbReference type="EMBL" id="PVM84812.1"/>
    </source>
</evidence>
<name>A0A2T9JM97_9CAUL</name>
<keyword evidence="4" id="KW-1185">Reference proteome</keyword>
<dbReference type="Proteomes" id="UP000244913">
    <property type="component" value="Unassembled WGS sequence"/>
</dbReference>
<proteinExistence type="inferred from homology"/>
<keyword evidence="2" id="KW-0564">Palmitate</keyword>
<dbReference type="GO" id="GO:0005886">
    <property type="term" value="C:plasma membrane"/>
    <property type="evidence" value="ECO:0007669"/>
    <property type="project" value="UniProtKB-SubCell"/>
</dbReference>
<reference evidence="3 4" key="1">
    <citation type="submission" date="2018-04" db="EMBL/GenBank/DDBJ databases">
        <title>The genome sequence of Caulobacter sp. 736.</title>
        <authorList>
            <person name="Gao J."/>
            <person name="Sun J."/>
        </authorList>
    </citation>
    <scope>NUCLEOTIDE SEQUENCE [LARGE SCALE GENOMIC DNA]</scope>
    <source>
        <strain evidence="3 4">736</strain>
    </source>
</reference>
<keyword evidence="2" id="KW-0449">Lipoprotein</keyword>
<keyword evidence="2" id="KW-1134">Transmembrane beta strand</keyword>
<accession>A0A2T9JVA6</accession>
<gene>
    <name evidence="3" type="ORF">DDF65_08205</name>
</gene>
<dbReference type="SUPFAM" id="SSF56954">
    <property type="entry name" value="Outer membrane efflux proteins (OEP)"/>
    <property type="match status" value="1"/>
</dbReference>
<keyword evidence="2" id="KW-0472">Membrane</keyword>
<organism evidence="3 4">
    <name type="scientific">Caulobacter radicis</name>
    <dbReference type="NCBI Taxonomy" id="2172650"/>
    <lineage>
        <taxon>Bacteria</taxon>
        <taxon>Pseudomonadati</taxon>
        <taxon>Pseudomonadota</taxon>
        <taxon>Alphaproteobacteria</taxon>
        <taxon>Caulobacterales</taxon>
        <taxon>Caulobacteraceae</taxon>
        <taxon>Caulobacter</taxon>
    </lineage>
</organism>
<comment type="similarity">
    <text evidence="1 2">Belongs to the outer membrane factor (OMF) (TC 1.B.17) family.</text>
</comment>
<comment type="subcellular location">
    <subcellularLocation>
        <location evidence="2">Cell membrane</location>
        <topology evidence="2">Lipid-anchor</topology>
    </subcellularLocation>
</comment>
<dbReference type="Gene3D" id="1.20.1600.10">
    <property type="entry name" value="Outer membrane efflux proteins (OEP)"/>
    <property type="match status" value="1"/>
</dbReference>
<sequence>MRSVFLQSLPAVAGVAALGGCAVGPSYVAPTIAAPRAFMGEAAVAARQAAPAPVDSWWRGFKDPVLDKMVDRALTQNLDLAQAAARVTQVRAGLGAATAALLPSASVEASAAQAHASTQTPTGRLLAATPNFDRNGALYEANVVAGWELDVFGGSRRDQEAARAQYEGARAGVAAARLAVAAQAADTYMLVRGLQARLVVARQQVETQGRLVETVRLQRAQGVAAELQLQQALSALKQTKANIPVLEEGLDAALNAMDVLLGAQPGTYRAELAVAAPIPAAPGLAEAGGPAELLRRRPDLVVAEQRLRASNAQVGSALSQYFPKFSLSGLVGTATTSSSTILERPASQAQGVLGLRWRLFDFGRVQAEVSAARGRKAEALATYRQSVLRATEDVENAFSSLVKREDQERILAEGEVSLIQARDASAAAYDAGVVSLTEVLDADARLLSIRDARIQARAEAARASVRSFRALGGGWREAGGTSAG</sequence>
<protein>
    <submittedName>
        <fullName evidence="3">RND transporter</fullName>
    </submittedName>
</protein>
<dbReference type="PROSITE" id="PS51257">
    <property type="entry name" value="PROKAR_LIPOPROTEIN"/>
    <property type="match status" value="1"/>
</dbReference>
<dbReference type="RefSeq" id="WP_116490045.1">
    <property type="nucleotide sequence ID" value="NZ_QDKO01000025.1"/>
</dbReference>
<evidence type="ECO:0000256" key="2">
    <source>
        <dbReference type="RuleBase" id="RU362097"/>
    </source>
</evidence>
<dbReference type="NCBIfam" id="TIGR01845">
    <property type="entry name" value="outer_NodT"/>
    <property type="match status" value="1"/>
</dbReference>
<dbReference type="InterPro" id="IPR003423">
    <property type="entry name" value="OMP_efflux"/>
</dbReference>
<evidence type="ECO:0000313" key="4">
    <source>
        <dbReference type="Proteomes" id="UP000244913"/>
    </source>
</evidence>
<dbReference type="PANTHER" id="PTHR30203">
    <property type="entry name" value="OUTER MEMBRANE CATION EFFLUX PROTEIN"/>
    <property type="match status" value="1"/>
</dbReference>
<dbReference type="GO" id="GO:0015562">
    <property type="term" value="F:efflux transmembrane transporter activity"/>
    <property type="evidence" value="ECO:0007669"/>
    <property type="project" value="InterPro"/>
</dbReference>
<dbReference type="EMBL" id="QDKP01000024">
    <property type="protein sequence ID" value="PVM84812.1"/>
    <property type="molecule type" value="Genomic_DNA"/>
</dbReference>
<evidence type="ECO:0000256" key="1">
    <source>
        <dbReference type="ARBA" id="ARBA00007613"/>
    </source>
</evidence>
<dbReference type="InterPro" id="IPR010131">
    <property type="entry name" value="MdtP/NodT-like"/>
</dbReference>
<keyword evidence="2" id="KW-0812">Transmembrane</keyword>
<dbReference type="Pfam" id="PF02321">
    <property type="entry name" value="OEP"/>
    <property type="match status" value="2"/>
</dbReference>